<reference evidence="1 2" key="1">
    <citation type="submission" date="2019-03" db="EMBL/GenBank/DDBJ databases">
        <title>Genomic Encyclopedia of Type Strains, Phase IV (KMG-IV): sequencing the most valuable type-strain genomes for metagenomic binning, comparative biology and taxonomic classification.</title>
        <authorList>
            <person name="Goeker M."/>
        </authorList>
    </citation>
    <scope>NUCLEOTIDE SEQUENCE [LARGE SCALE GENOMIC DNA]</scope>
    <source>
        <strain evidence="1 2">DSM 21944</strain>
    </source>
</reference>
<dbReference type="Pfam" id="PF11198">
    <property type="entry name" value="DUF2857"/>
    <property type="match status" value="1"/>
</dbReference>
<gene>
    <name evidence="1" type="ORF">EDC25_1202</name>
</gene>
<organism evidence="1 2">
    <name type="scientific">Pseudofulvimonas gallinarii</name>
    <dbReference type="NCBI Taxonomy" id="634155"/>
    <lineage>
        <taxon>Bacteria</taxon>
        <taxon>Pseudomonadati</taxon>
        <taxon>Pseudomonadota</taxon>
        <taxon>Gammaproteobacteria</taxon>
        <taxon>Lysobacterales</taxon>
        <taxon>Rhodanobacteraceae</taxon>
        <taxon>Pseudofulvimonas</taxon>
    </lineage>
</organism>
<dbReference type="InterPro" id="IPR021364">
    <property type="entry name" value="DUF2857"/>
</dbReference>
<comment type="caution">
    <text evidence="1">The sequence shown here is derived from an EMBL/GenBank/DDBJ whole genome shotgun (WGS) entry which is preliminary data.</text>
</comment>
<evidence type="ECO:0000313" key="2">
    <source>
        <dbReference type="Proteomes" id="UP000294599"/>
    </source>
</evidence>
<dbReference type="Proteomes" id="UP000294599">
    <property type="component" value="Unassembled WGS sequence"/>
</dbReference>
<protein>
    <submittedName>
        <fullName evidence="1">Uncharacterized protein DUF2857</fullName>
    </submittedName>
</protein>
<sequence>MSAPHPLNQAVIAQALHDLRNGQLRRCKAMGFGEEELDALKHPELVSMLVNATVS</sequence>
<accession>A0A4R3L5Z6</accession>
<dbReference type="AlphaFoldDB" id="A0A4R3L5Z6"/>
<evidence type="ECO:0000313" key="1">
    <source>
        <dbReference type="EMBL" id="TCS95113.1"/>
    </source>
</evidence>
<keyword evidence="2" id="KW-1185">Reference proteome</keyword>
<dbReference type="EMBL" id="SMAF01000020">
    <property type="protein sequence ID" value="TCS95113.1"/>
    <property type="molecule type" value="Genomic_DNA"/>
</dbReference>
<name>A0A4R3L5Z6_9GAMM</name>
<proteinExistence type="predicted"/>